<dbReference type="AlphaFoldDB" id="A0A2N6VQF5"/>
<dbReference type="OrthoDB" id="9803287at2"/>
<evidence type="ECO:0000313" key="1">
    <source>
        <dbReference type="EMBL" id="PMD06233.1"/>
    </source>
</evidence>
<proteinExistence type="predicted"/>
<name>A0A2N6VQF5_9MICO</name>
<dbReference type="InterPro" id="IPR050563">
    <property type="entry name" value="4-hydroxybenzoyl-CoA_TE"/>
</dbReference>
<gene>
    <name evidence="1" type="ORF">CJ199_02350</name>
</gene>
<sequence>MTLPTFDQVMELPAHADLRVPPEWIDHNEHMNIRHYIDVASLASLTLMEEAGFDSTYRDEHRLSLFTVEHHLRYLAEMTLGDRLTGHVYPVKLGSKGVHLVVLVLDRERDQLAMIFETVLLHVDMDERKAVEIPAHVREKAVPLFEKAQQLDWSAPLCGVMGIK</sequence>
<dbReference type="PANTHER" id="PTHR31793">
    <property type="entry name" value="4-HYDROXYBENZOYL-COA THIOESTERASE FAMILY MEMBER"/>
    <property type="match status" value="1"/>
</dbReference>
<dbReference type="Gene3D" id="3.10.129.10">
    <property type="entry name" value="Hotdog Thioesterase"/>
    <property type="match status" value="1"/>
</dbReference>
<dbReference type="Pfam" id="PF13279">
    <property type="entry name" value="4HBT_2"/>
    <property type="match status" value="1"/>
</dbReference>
<dbReference type="CDD" id="cd00586">
    <property type="entry name" value="4HBT"/>
    <property type="match status" value="1"/>
</dbReference>
<dbReference type="SUPFAM" id="SSF54637">
    <property type="entry name" value="Thioesterase/thiol ester dehydrase-isomerase"/>
    <property type="match status" value="1"/>
</dbReference>
<accession>A0A2N6VQF5</accession>
<evidence type="ECO:0008006" key="3">
    <source>
        <dbReference type="Google" id="ProtNLM"/>
    </source>
</evidence>
<organism evidence="1 2">
    <name type="scientific">Brevibacterium paucivorans</name>
    <dbReference type="NCBI Taxonomy" id="170994"/>
    <lineage>
        <taxon>Bacteria</taxon>
        <taxon>Bacillati</taxon>
        <taxon>Actinomycetota</taxon>
        <taxon>Actinomycetes</taxon>
        <taxon>Micrococcales</taxon>
        <taxon>Brevibacteriaceae</taxon>
        <taxon>Brevibacterium</taxon>
    </lineage>
</organism>
<dbReference type="PANTHER" id="PTHR31793:SF2">
    <property type="entry name" value="BLR1345 PROTEIN"/>
    <property type="match status" value="1"/>
</dbReference>
<dbReference type="GO" id="GO:0047617">
    <property type="term" value="F:fatty acyl-CoA hydrolase activity"/>
    <property type="evidence" value="ECO:0007669"/>
    <property type="project" value="TreeGrafter"/>
</dbReference>
<reference evidence="1 2" key="1">
    <citation type="submission" date="2017-09" db="EMBL/GenBank/DDBJ databases">
        <title>Bacterial strain isolated from the female urinary microbiota.</title>
        <authorList>
            <person name="Thomas-White K."/>
            <person name="Kumar N."/>
            <person name="Forster S."/>
            <person name="Putonti C."/>
            <person name="Lawley T."/>
            <person name="Wolfe A.J."/>
        </authorList>
    </citation>
    <scope>NUCLEOTIDE SEQUENCE [LARGE SCALE GENOMIC DNA]</scope>
    <source>
        <strain evidence="1 2">UMB1301</strain>
    </source>
</reference>
<dbReference type="Proteomes" id="UP000235598">
    <property type="component" value="Unassembled WGS sequence"/>
</dbReference>
<comment type="caution">
    <text evidence="1">The sequence shown here is derived from an EMBL/GenBank/DDBJ whole genome shotgun (WGS) entry which is preliminary data.</text>
</comment>
<protein>
    <recommendedName>
        <fullName evidence="3">Thioesterase</fullName>
    </recommendedName>
</protein>
<evidence type="ECO:0000313" key="2">
    <source>
        <dbReference type="Proteomes" id="UP000235598"/>
    </source>
</evidence>
<dbReference type="RefSeq" id="WP_102237885.1">
    <property type="nucleotide sequence ID" value="NZ_PNHK01000001.1"/>
</dbReference>
<dbReference type="EMBL" id="PNHK01000001">
    <property type="protein sequence ID" value="PMD06233.1"/>
    <property type="molecule type" value="Genomic_DNA"/>
</dbReference>
<dbReference type="InterPro" id="IPR029069">
    <property type="entry name" value="HotDog_dom_sf"/>
</dbReference>